<keyword evidence="2" id="KW-0472">Membrane</keyword>
<protein>
    <submittedName>
        <fullName evidence="3">Uncharacterized protein</fullName>
    </submittedName>
</protein>
<dbReference type="SUPFAM" id="SSF48264">
    <property type="entry name" value="Cytochrome P450"/>
    <property type="match status" value="1"/>
</dbReference>
<dbReference type="GO" id="GO:0020037">
    <property type="term" value="F:heme binding"/>
    <property type="evidence" value="ECO:0007669"/>
    <property type="project" value="InterPro"/>
</dbReference>
<feature type="compositionally biased region" description="Basic and acidic residues" evidence="1">
    <location>
        <begin position="625"/>
        <end position="642"/>
    </location>
</feature>
<feature type="compositionally biased region" description="Acidic residues" evidence="1">
    <location>
        <begin position="357"/>
        <end position="369"/>
    </location>
</feature>
<keyword evidence="2" id="KW-1133">Transmembrane helix</keyword>
<dbReference type="Proteomes" id="UP000472372">
    <property type="component" value="Chromosome 2"/>
</dbReference>
<evidence type="ECO:0000313" key="4">
    <source>
        <dbReference type="Proteomes" id="UP000472372"/>
    </source>
</evidence>
<dbReference type="AlphaFoldDB" id="A0A6S6VCK1"/>
<dbReference type="InterPro" id="IPR036396">
    <property type="entry name" value="Cyt_P450_sf"/>
</dbReference>
<feature type="region of interest" description="Disordered" evidence="1">
    <location>
        <begin position="348"/>
        <end position="369"/>
    </location>
</feature>
<dbReference type="GO" id="GO:0004497">
    <property type="term" value="F:monooxygenase activity"/>
    <property type="evidence" value="ECO:0007669"/>
    <property type="project" value="InterPro"/>
</dbReference>
<sequence length="683" mass="76379">MVSLRTLFLAVYASNRVIRALFLPLWYTMLFSPFALVIAWYFGFDQTVLRFIPENFSWFDLLPQFAVSTVFVLLPTRLLSSSSKVTTTENGKRRVQSLPYWIPGLQHFWSIAFGGQKWLSDIRLVWADSNEGTGLTSNRESSITSIVAYNAAGTKHSVVFSETLLRQLYENWHNLEMPDNNQSALLRNAFNLPKEMESHYIELRQEITQTIQTELHTGATRENLIKLSLNILSDSLPDLTTFNSSIVDQMPWERVSNVDLTDGTSEAECDLFILLNEFCCNAILPPLLGAQFTESYQLLATNLATLNERYWALALGLPRLSPIQGLPGAALAKKNLLNTFAKMFKDLTNPPTRSVPDDDESVSGEEDTDADTITPLMKLNEVFTKHDLPMRLRASIALHLVHNIVSDVVPLVFWVLLHIYSASQEQDVQSSEPTPVQRIRQESKSLAQAVQPPSIHPSFPAPPEIRFGPSAQTLTTSTLPYLRSSINEARRLYSCSVDTYKINQPFVLKEEDIAQKGQEEMWELEAGSYIDVGLSRCIINSSPAVHTSPGTFKPDRFINTPAPTAIIVPSDEAEAYKSALLVSIITGIVQLWDIAPAPKKSLFEHIQEAGNEASIGAAALTGEQKAAREESNRKKQDGKRKDAKWVFPKAVEGAGVRVPKGDIRVRIRRREGLPASKIVRRIG</sequence>
<reference evidence="3" key="1">
    <citation type="submission" date="2021-02" db="EMBL/GenBank/DDBJ databases">
        <authorList>
            <person name="Syme A R."/>
            <person name="Syme A R."/>
            <person name="Moolhuijzen P."/>
        </authorList>
    </citation>
    <scope>NUCLEOTIDE SEQUENCE</scope>
    <source>
        <strain evidence="3">W1-1</strain>
    </source>
</reference>
<name>A0A6S6VCK1_9PLEO</name>
<dbReference type="PANTHER" id="PTHR24306:SF7">
    <property type="entry name" value="AHBB"/>
    <property type="match status" value="1"/>
</dbReference>
<keyword evidence="2" id="KW-0812">Transmembrane</keyword>
<gene>
    <name evidence="3" type="ORF">PTTW11_01750</name>
</gene>
<evidence type="ECO:0000313" key="3">
    <source>
        <dbReference type="EMBL" id="CAE7008815.1"/>
    </source>
</evidence>
<accession>A0A6S6VCK1</accession>
<feature type="region of interest" description="Disordered" evidence="1">
    <location>
        <begin position="621"/>
        <end position="642"/>
    </location>
</feature>
<feature type="region of interest" description="Disordered" evidence="1">
    <location>
        <begin position="426"/>
        <end position="462"/>
    </location>
</feature>
<dbReference type="GO" id="GO:0005506">
    <property type="term" value="F:iron ion binding"/>
    <property type="evidence" value="ECO:0007669"/>
    <property type="project" value="InterPro"/>
</dbReference>
<dbReference type="GO" id="GO:0016705">
    <property type="term" value="F:oxidoreductase activity, acting on paired donors, with incorporation or reduction of molecular oxygen"/>
    <property type="evidence" value="ECO:0007669"/>
    <property type="project" value="InterPro"/>
</dbReference>
<dbReference type="EMBL" id="HG992978">
    <property type="protein sequence ID" value="CAE7008815.1"/>
    <property type="molecule type" value="Genomic_DNA"/>
</dbReference>
<evidence type="ECO:0000256" key="1">
    <source>
        <dbReference type="SAM" id="MobiDB-lite"/>
    </source>
</evidence>
<organism evidence="3 4">
    <name type="scientific">Pyrenophora teres f. teres</name>
    <dbReference type="NCBI Taxonomy" id="97479"/>
    <lineage>
        <taxon>Eukaryota</taxon>
        <taxon>Fungi</taxon>
        <taxon>Dikarya</taxon>
        <taxon>Ascomycota</taxon>
        <taxon>Pezizomycotina</taxon>
        <taxon>Dothideomycetes</taxon>
        <taxon>Pleosporomycetidae</taxon>
        <taxon>Pleosporales</taxon>
        <taxon>Pleosporineae</taxon>
        <taxon>Pleosporaceae</taxon>
        <taxon>Pyrenophora</taxon>
    </lineage>
</organism>
<evidence type="ECO:0000256" key="2">
    <source>
        <dbReference type="SAM" id="Phobius"/>
    </source>
</evidence>
<proteinExistence type="predicted"/>
<dbReference type="Gene3D" id="1.10.630.10">
    <property type="entry name" value="Cytochrome P450"/>
    <property type="match status" value="1"/>
</dbReference>
<feature type="transmembrane region" description="Helical" evidence="2">
    <location>
        <begin position="21"/>
        <end position="44"/>
    </location>
</feature>
<dbReference type="PANTHER" id="PTHR24306">
    <property type="match status" value="1"/>
</dbReference>